<dbReference type="EMBL" id="FOFU01000001">
    <property type="protein sequence ID" value="SEP82618.1"/>
    <property type="molecule type" value="Genomic_DNA"/>
</dbReference>
<sequence>MGMVEYKTAHLKPVEVQQMICRMSAQQIADYYGLKKITFWKWCVRHQIIVQKITDWELEEDIKIKTPKEIAYEHNITVDTVYNRLKKLGLNKTAQIRR</sequence>
<evidence type="ECO:0008006" key="3">
    <source>
        <dbReference type="Google" id="ProtNLM"/>
    </source>
</evidence>
<name>A0A1H9B321_9SPIR</name>
<keyword evidence="2" id="KW-1185">Reference proteome</keyword>
<protein>
    <recommendedName>
        <fullName evidence="3">Homeodomain-like domain-containing protein</fullName>
    </recommendedName>
</protein>
<reference evidence="1 2" key="1">
    <citation type="submission" date="2016-10" db="EMBL/GenBank/DDBJ databases">
        <authorList>
            <person name="de Groot N.N."/>
        </authorList>
    </citation>
    <scope>NUCLEOTIDE SEQUENCE [LARGE SCALE GENOMIC DNA]</scope>
    <source>
        <strain evidence="1 2">B25</strain>
    </source>
</reference>
<accession>A0A1H9B321</accession>
<gene>
    <name evidence="1" type="ORF">SAMN04487977_101540</name>
</gene>
<organism evidence="1 2">
    <name type="scientific">Treponema bryantii</name>
    <dbReference type="NCBI Taxonomy" id="163"/>
    <lineage>
        <taxon>Bacteria</taxon>
        <taxon>Pseudomonadati</taxon>
        <taxon>Spirochaetota</taxon>
        <taxon>Spirochaetia</taxon>
        <taxon>Spirochaetales</taxon>
        <taxon>Treponemataceae</taxon>
        <taxon>Treponema</taxon>
    </lineage>
</organism>
<dbReference type="Proteomes" id="UP000182360">
    <property type="component" value="Unassembled WGS sequence"/>
</dbReference>
<evidence type="ECO:0000313" key="2">
    <source>
        <dbReference type="Proteomes" id="UP000182360"/>
    </source>
</evidence>
<evidence type="ECO:0000313" key="1">
    <source>
        <dbReference type="EMBL" id="SEP82618.1"/>
    </source>
</evidence>
<proteinExistence type="predicted"/>
<dbReference type="RefSeq" id="WP_074640643.1">
    <property type="nucleotide sequence ID" value="NZ_FOFU01000001.1"/>
</dbReference>
<dbReference type="AlphaFoldDB" id="A0A1H9B321"/>